<dbReference type="RefSeq" id="WP_345231488.1">
    <property type="nucleotide sequence ID" value="NZ_BAABIQ010000028.1"/>
</dbReference>
<evidence type="ECO:0000313" key="1">
    <source>
        <dbReference type="EMBL" id="GAA4790960.1"/>
    </source>
</evidence>
<dbReference type="Proteomes" id="UP001501411">
    <property type="component" value="Unassembled WGS sequence"/>
</dbReference>
<dbReference type="EMBL" id="BAABIQ010000028">
    <property type="protein sequence ID" value="GAA4790960.1"/>
    <property type="molecule type" value="Genomic_DNA"/>
</dbReference>
<gene>
    <name evidence="1" type="ORF">GCM10023231_18600</name>
</gene>
<sequence>MNILPSLFLFLKLVGIQAASGIYYQQDQLYIVSDNSPYLYQYDMQASQLHKIQLDSTQQQEMVSKKEKADFEALYAINDTLVVVGSGSTSERETAFIYHQKDQSVQRVSLAPLFRQMRKIGKVDEENFNIEGIAYANGTWYFLNRGNGPKHQNVVFTFNGNAQLQFQATSLQAKHLKLPSIHGQPSGFSDALLLDNRLFFIATAESKASNYEDGDNMGSYIAYINLKNWKISPIQSLSKTKKLEGLSIYQQSDSTKTFLLCEDPDDETNTNCPVYRYDFIINSRE</sequence>
<dbReference type="InterPro" id="IPR053851">
    <property type="entry name" value="DUF6929"/>
</dbReference>
<dbReference type="SUPFAM" id="SSF50956">
    <property type="entry name" value="Thermostable phytase (3-phytase)"/>
    <property type="match status" value="1"/>
</dbReference>
<dbReference type="Pfam" id="PF22000">
    <property type="entry name" value="DUF6929"/>
    <property type="match status" value="1"/>
</dbReference>
<proteinExistence type="predicted"/>
<organism evidence="1 2">
    <name type="scientific">Olivibacter ginsenosidimutans</name>
    <dbReference type="NCBI Taxonomy" id="1176537"/>
    <lineage>
        <taxon>Bacteria</taxon>
        <taxon>Pseudomonadati</taxon>
        <taxon>Bacteroidota</taxon>
        <taxon>Sphingobacteriia</taxon>
        <taxon>Sphingobacteriales</taxon>
        <taxon>Sphingobacteriaceae</taxon>
        <taxon>Olivibacter</taxon>
    </lineage>
</organism>
<comment type="caution">
    <text evidence="1">The sequence shown here is derived from an EMBL/GenBank/DDBJ whole genome shotgun (WGS) entry which is preliminary data.</text>
</comment>
<keyword evidence="2" id="KW-1185">Reference proteome</keyword>
<reference evidence="2" key="1">
    <citation type="journal article" date="2019" name="Int. J. Syst. Evol. Microbiol.">
        <title>The Global Catalogue of Microorganisms (GCM) 10K type strain sequencing project: providing services to taxonomists for standard genome sequencing and annotation.</title>
        <authorList>
            <consortium name="The Broad Institute Genomics Platform"/>
            <consortium name="The Broad Institute Genome Sequencing Center for Infectious Disease"/>
            <person name="Wu L."/>
            <person name="Ma J."/>
        </authorList>
    </citation>
    <scope>NUCLEOTIDE SEQUENCE [LARGE SCALE GENOMIC DNA]</scope>
    <source>
        <strain evidence="2">JCM 18200</strain>
    </source>
</reference>
<evidence type="ECO:0000313" key="2">
    <source>
        <dbReference type="Proteomes" id="UP001501411"/>
    </source>
</evidence>
<accession>A0ABP9B947</accession>
<name>A0ABP9B947_9SPHI</name>
<protein>
    <submittedName>
        <fullName evidence="1">Uncharacterized protein</fullName>
    </submittedName>
</protein>